<dbReference type="OrthoDB" id="291542at2"/>
<protein>
    <submittedName>
        <fullName evidence="2">Addiction module protein</fullName>
    </submittedName>
</protein>
<accession>A0A514BUB9</accession>
<dbReference type="Proteomes" id="UP000317199">
    <property type="component" value="Chromosome"/>
</dbReference>
<proteinExistence type="predicted"/>
<dbReference type="KEGG" id="lyj:FKV23_13230"/>
<evidence type="ECO:0000313" key="2">
    <source>
        <dbReference type="EMBL" id="QDH70937.1"/>
    </source>
</evidence>
<sequence length="64" mass="7267">MSTAEKLRAMEELWESLSSEEGGALASPEWHEDALRETEARHAAGGEHPLDWVAAKRELRKPRR</sequence>
<feature type="compositionally biased region" description="Low complexity" evidence="1">
    <location>
        <begin position="15"/>
        <end position="27"/>
    </location>
</feature>
<organism evidence="2 3">
    <name type="scientific">Marilutibacter alkalisoli</name>
    <dbReference type="NCBI Taxonomy" id="2591633"/>
    <lineage>
        <taxon>Bacteria</taxon>
        <taxon>Pseudomonadati</taxon>
        <taxon>Pseudomonadota</taxon>
        <taxon>Gammaproteobacteria</taxon>
        <taxon>Lysobacterales</taxon>
        <taxon>Lysobacteraceae</taxon>
        <taxon>Marilutibacter</taxon>
    </lineage>
</organism>
<gene>
    <name evidence="2" type="ORF">FKV23_13230</name>
</gene>
<dbReference type="AlphaFoldDB" id="A0A514BUB9"/>
<keyword evidence="3" id="KW-1185">Reference proteome</keyword>
<dbReference type="InterPro" id="IPR013406">
    <property type="entry name" value="CHP02574_addiction_mod"/>
</dbReference>
<reference evidence="2 3" key="1">
    <citation type="submission" date="2019-06" db="EMBL/GenBank/DDBJ databases">
        <title>Lysobacter alkalisoli sp. nov. isolated from saline-alkali soil.</title>
        <authorList>
            <person name="Sun J.-Q."/>
            <person name="Xu L."/>
        </authorList>
    </citation>
    <scope>NUCLEOTIDE SEQUENCE [LARGE SCALE GENOMIC DNA]</scope>
    <source>
        <strain evidence="2 3">SJ-36</strain>
    </source>
</reference>
<feature type="compositionally biased region" description="Basic and acidic residues" evidence="1">
    <location>
        <begin position="1"/>
        <end position="11"/>
    </location>
</feature>
<feature type="region of interest" description="Disordered" evidence="1">
    <location>
        <begin position="1"/>
        <end position="64"/>
    </location>
</feature>
<dbReference type="Pfam" id="PF09720">
    <property type="entry name" value="Unstab_antitox"/>
    <property type="match status" value="1"/>
</dbReference>
<evidence type="ECO:0000313" key="3">
    <source>
        <dbReference type="Proteomes" id="UP000317199"/>
    </source>
</evidence>
<dbReference type="EMBL" id="CP041242">
    <property type="protein sequence ID" value="QDH70937.1"/>
    <property type="molecule type" value="Genomic_DNA"/>
</dbReference>
<name>A0A514BUB9_9GAMM</name>
<feature type="compositionally biased region" description="Basic and acidic residues" evidence="1">
    <location>
        <begin position="29"/>
        <end position="57"/>
    </location>
</feature>
<evidence type="ECO:0000256" key="1">
    <source>
        <dbReference type="SAM" id="MobiDB-lite"/>
    </source>
</evidence>